<organism evidence="1 2">
    <name type="scientific">Pedobacter mendelii</name>
    <dbReference type="NCBI Taxonomy" id="1908240"/>
    <lineage>
        <taxon>Bacteria</taxon>
        <taxon>Pseudomonadati</taxon>
        <taxon>Bacteroidota</taxon>
        <taxon>Sphingobacteriia</taxon>
        <taxon>Sphingobacteriales</taxon>
        <taxon>Sphingobacteriaceae</taxon>
        <taxon>Pedobacter</taxon>
    </lineage>
</organism>
<comment type="caution">
    <text evidence="1">The sequence shown here is derived from an EMBL/GenBank/DDBJ whole genome shotgun (WGS) entry which is preliminary data.</text>
</comment>
<name>A0ABQ2BK75_9SPHI</name>
<reference evidence="2" key="1">
    <citation type="journal article" date="2019" name="Int. J. Syst. Evol. Microbiol.">
        <title>The Global Catalogue of Microorganisms (GCM) 10K type strain sequencing project: providing services to taxonomists for standard genome sequencing and annotation.</title>
        <authorList>
            <consortium name="The Broad Institute Genomics Platform"/>
            <consortium name="The Broad Institute Genome Sequencing Center for Infectious Disease"/>
            <person name="Wu L."/>
            <person name="Ma J."/>
        </authorList>
    </citation>
    <scope>NUCLEOTIDE SEQUENCE [LARGE SCALE GENOMIC DNA]</scope>
    <source>
        <strain evidence="2">CCM 8939</strain>
    </source>
</reference>
<dbReference type="Proteomes" id="UP000645390">
    <property type="component" value="Unassembled WGS sequence"/>
</dbReference>
<evidence type="ECO:0000313" key="1">
    <source>
        <dbReference type="EMBL" id="GGI28201.1"/>
    </source>
</evidence>
<sequence length="63" mass="7143">MKNHLLCDGFGEEMNCFDRLSMTIKTVGFAHVSGIADCVGTLDVHIDYAQTDNVHLLFLQYFF</sequence>
<keyword evidence="2" id="KW-1185">Reference proteome</keyword>
<dbReference type="EMBL" id="BMDJ01000010">
    <property type="protein sequence ID" value="GGI28201.1"/>
    <property type="molecule type" value="Genomic_DNA"/>
</dbReference>
<accession>A0ABQ2BK75</accession>
<gene>
    <name evidence="1" type="ORF">GCM10008119_31460</name>
</gene>
<protein>
    <submittedName>
        <fullName evidence="1">Uncharacterized protein</fullName>
    </submittedName>
</protein>
<proteinExistence type="predicted"/>
<evidence type="ECO:0000313" key="2">
    <source>
        <dbReference type="Proteomes" id="UP000645390"/>
    </source>
</evidence>